<dbReference type="InterPro" id="IPR036291">
    <property type="entry name" value="NAD(P)-bd_dom_sf"/>
</dbReference>
<keyword evidence="6" id="KW-0560">Oxidoreductase</keyword>
<comment type="cofactor">
    <cofactor evidence="1">
        <name>Zn(2+)</name>
        <dbReference type="ChEBI" id="CHEBI:29105"/>
    </cofactor>
</comment>
<evidence type="ECO:0000256" key="2">
    <source>
        <dbReference type="ARBA" id="ARBA00008072"/>
    </source>
</evidence>
<dbReference type="SUPFAM" id="SSF50129">
    <property type="entry name" value="GroES-like"/>
    <property type="match status" value="1"/>
</dbReference>
<protein>
    <recommendedName>
        <fullName evidence="3">alcohol dehydrogenase</fullName>
        <ecNumber evidence="3">1.1.1.1</ecNumber>
    </recommendedName>
</protein>
<dbReference type="Gene3D" id="3.40.50.720">
    <property type="entry name" value="NAD(P)-binding Rossmann-like Domain"/>
    <property type="match status" value="1"/>
</dbReference>
<comment type="caution">
    <text evidence="9">The sequence shown here is derived from an EMBL/GenBank/DDBJ whole genome shotgun (WGS) entry which is preliminary data.</text>
</comment>
<dbReference type="InterPro" id="IPR013154">
    <property type="entry name" value="ADH-like_N"/>
</dbReference>
<dbReference type="EMBL" id="JAJKFW010000024">
    <property type="protein sequence ID" value="MCC9643523.1"/>
    <property type="molecule type" value="Genomic_DNA"/>
</dbReference>
<evidence type="ECO:0000259" key="8">
    <source>
        <dbReference type="SMART" id="SM00829"/>
    </source>
</evidence>
<evidence type="ECO:0000313" key="10">
    <source>
        <dbReference type="Proteomes" id="UP001430306"/>
    </source>
</evidence>
<dbReference type="PANTHER" id="PTHR42940:SF3">
    <property type="entry name" value="ALCOHOL DEHYDROGENASE 1-RELATED"/>
    <property type="match status" value="1"/>
</dbReference>
<keyword evidence="10" id="KW-1185">Reference proteome</keyword>
<dbReference type="SUPFAM" id="SSF51735">
    <property type="entry name" value="NAD(P)-binding Rossmann-fold domains"/>
    <property type="match status" value="1"/>
</dbReference>
<dbReference type="Gene3D" id="3.90.180.10">
    <property type="entry name" value="Medium-chain alcohol dehydrogenases, catalytic domain"/>
    <property type="match status" value="1"/>
</dbReference>
<dbReference type="InterPro" id="IPR011032">
    <property type="entry name" value="GroES-like_sf"/>
</dbReference>
<name>A0ABS8NIY9_9BACT</name>
<accession>A0ABS8NIY9</accession>
<evidence type="ECO:0000256" key="4">
    <source>
        <dbReference type="ARBA" id="ARBA00022723"/>
    </source>
</evidence>
<feature type="domain" description="Enoyl reductase (ER)" evidence="8">
    <location>
        <begin position="29"/>
        <end position="376"/>
    </location>
</feature>
<dbReference type="Pfam" id="PF00107">
    <property type="entry name" value="ADH_zinc_N"/>
    <property type="match status" value="1"/>
</dbReference>
<dbReference type="PANTHER" id="PTHR42940">
    <property type="entry name" value="ALCOHOL DEHYDROGENASE 1-RELATED"/>
    <property type="match status" value="1"/>
</dbReference>
<dbReference type="Proteomes" id="UP001430306">
    <property type="component" value="Unassembled WGS sequence"/>
</dbReference>
<gene>
    <name evidence="9" type="ORF">LOC71_14655</name>
</gene>
<dbReference type="Pfam" id="PF08240">
    <property type="entry name" value="ADH_N"/>
    <property type="match status" value="1"/>
</dbReference>
<keyword evidence="7" id="KW-0520">NAD</keyword>
<proteinExistence type="inferred from homology"/>
<dbReference type="InterPro" id="IPR017743">
    <property type="entry name" value="ADH_phosphonate_catab-assoc"/>
</dbReference>
<evidence type="ECO:0000256" key="7">
    <source>
        <dbReference type="ARBA" id="ARBA00023027"/>
    </source>
</evidence>
<reference evidence="9" key="1">
    <citation type="submission" date="2021-11" db="EMBL/GenBank/DDBJ databases">
        <title>Genome sequence.</title>
        <authorList>
            <person name="Sun Q."/>
        </authorList>
    </citation>
    <scope>NUCLEOTIDE SEQUENCE</scope>
    <source>
        <strain evidence="9">JC740</strain>
    </source>
</reference>
<dbReference type="SMART" id="SM00829">
    <property type="entry name" value="PKS_ER"/>
    <property type="match status" value="1"/>
</dbReference>
<evidence type="ECO:0000256" key="5">
    <source>
        <dbReference type="ARBA" id="ARBA00022833"/>
    </source>
</evidence>
<evidence type="ECO:0000256" key="1">
    <source>
        <dbReference type="ARBA" id="ARBA00001947"/>
    </source>
</evidence>
<evidence type="ECO:0000256" key="6">
    <source>
        <dbReference type="ARBA" id="ARBA00023002"/>
    </source>
</evidence>
<sequence>MSVSIGAGVNAERSEVEIQNIAMEFDAERRMFVPVERAIDALQEGQVLVRVTCCTICGSDLHTFTGRRAGHHRGVLGHEIIGDIVGWCGEFSPMDYHGQPLRVGQRVTWAMSVGCECCFFCDNDLNQKCDSLFKYGHEANEGHPTGGLSQHCVLIAGTPVFPIPDSLSDAVAAPVNCATATVSAAMRLVRQTQRLHDSAGLIVGAGMLGLTAAAQLHEAGAKQIVVLDPDEGRASLANDFGATEVIHDTDPAHLEQRIMDLTDGRGVDFAIDFAGMTSAVESCLHSVRLGGVTLLVGSVFPSESIEVYPESIVRRMLTIRGLHNYLPKDLEHALAFLDRNVNRFPFDSLVSRTFPLSQTQDAFYYASDQRPVRVAVVPDSL</sequence>
<organism evidence="9 10">
    <name type="scientific">Rhodopirellula halodulae</name>
    <dbReference type="NCBI Taxonomy" id="2894198"/>
    <lineage>
        <taxon>Bacteria</taxon>
        <taxon>Pseudomonadati</taxon>
        <taxon>Planctomycetota</taxon>
        <taxon>Planctomycetia</taxon>
        <taxon>Pirellulales</taxon>
        <taxon>Pirellulaceae</taxon>
        <taxon>Rhodopirellula</taxon>
    </lineage>
</organism>
<dbReference type="InterPro" id="IPR020843">
    <property type="entry name" value="ER"/>
</dbReference>
<evidence type="ECO:0000313" key="9">
    <source>
        <dbReference type="EMBL" id="MCC9643523.1"/>
    </source>
</evidence>
<dbReference type="InterPro" id="IPR013149">
    <property type="entry name" value="ADH-like_C"/>
</dbReference>
<evidence type="ECO:0000256" key="3">
    <source>
        <dbReference type="ARBA" id="ARBA00013190"/>
    </source>
</evidence>
<keyword evidence="4" id="KW-0479">Metal-binding</keyword>
<dbReference type="EC" id="1.1.1.1" evidence="3"/>
<keyword evidence="5" id="KW-0862">Zinc</keyword>
<comment type="similarity">
    <text evidence="2">Belongs to the zinc-containing alcohol dehydrogenase family.</text>
</comment>
<dbReference type="NCBIfam" id="TIGR03366">
    <property type="entry name" value="HpnZ_proposed"/>
    <property type="match status" value="1"/>
</dbReference>
<dbReference type="RefSeq" id="WP_230274463.1">
    <property type="nucleotide sequence ID" value="NZ_JAJKFW010000024.1"/>
</dbReference>
<dbReference type="CDD" id="cd08231">
    <property type="entry name" value="MDR_TM0436_like"/>
    <property type="match status" value="1"/>
</dbReference>